<reference evidence="1" key="2">
    <citation type="submission" date="2021-02" db="EMBL/GenBank/DDBJ databases">
        <authorList>
            <person name="Kimball J.A."/>
            <person name="Haas M.W."/>
            <person name="Macchietto M."/>
            <person name="Kono T."/>
            <person name="Duquette J."/>
            <person name="Shao M."/>
        </authorList>
    </citation>
    <scope>NUCLEOTIDE SEQUENCE</scope>
    <source>
        <tissue evidence="1">Fresh leaf tissue</tissue>
    </source>
</reference>
<comment type="caution">
    <text evidence="1">The sequence shown here is derived from an EMBL/GenBank/DDBJ whole genome shotgun (WGS) entry which is preliminary data.</text>
</comment>
<proteinExistence type="predicted"/>
<dbReference type="Proteomes" id="UP000729402">
    <property type="component" value="Unassembled WGS sequence"/>
</dbReference>
<evidence type="ECO:0000313" key="2">
    <source>
        <dbReference type="Proteomes" id="UP000729402"/>
    </source>
</evidence>
<keyword evidence="2" id="KW-1185">Reference proteome</keyword>
<organism evidence="1 2">
    <name type="scientific">Zizania palustris</name>
    <name type="common">Northern wild rice</name>
    <dbReference type="NCBI Taxonomy" id="103762"/>
    <lineage>
        <taxon>Eukaryota</taxon>
        <taxon>Viridiplantae</taxon>
        <taxon>Streptophyta</taxon>
        <taxon>Embryophyta</taxon>
        <taxon>Tracheophyta</taxon>
        <taxon>Spermatophyta</taxon>
        <taxon>Magnoliopsida</taxon>
        <taxon>Liliopsida</taxon>
        <taxon>Poales</taxon>
        <taxon>Poaceae</taxon>
        <taxon>BOP clade</taxon>
        <taxon>Oryzoideae</taxon>
        <taxon>Oryzeae</taxon>
        <taxon>Zizaniinae</taxon>
        <taxon>Zizania</taxon>
    </lineage>
</organism>
<accession>A0A8J5S5L0</accession>
<dbReference type="PANTHER" id="PTHR31966:SF13">
    <property type="entry name" value="OS07G0551400 PROTEIN"/>
    <property type="match status" value="1"/>
</dbReference>
<evidence type="ECO:0000313" key="1">
    <source>
        <dbReference type="EMBL" id="KAG8069191.1"/>
    </source>
</evidence>
<protein>
    <recommendedName>
        <fullName evidence="3">UspA domain-containing protein</fullName>
    </recommendedName>
</protein>
<dbReference type="PANTHER" id="PTHR31966">
    <property type="entry name" value="OS01G0783500 PROTEIN"/>
    <property type="match status" value="1"/>
</dbReference>
<evidence type="ECO:0008006" key="3">
    <source>
        <dbReference type="Google" id="ProtNLM"/>
    </source>
</evidence>
<gene>
    <name evidence="1" type="ORF">GUJ93_ZPchr0005g15835</name>
</gene>
<dbReference type="OrthoDB" id="843225at2759"/>
<name>A0A8J5S5L0_ZIZPA</name>
<dbReference type="EMBL" id="JAAALK010000284">
    <property type="protein sequence ID" value="KAG8069191.1"/>
    <property type="molecule type" value="Genomic_DNA"/>
</dbReference>
<sequence>MGSLPRTMPHLLQPDSPGVFFSTATMAAPLGSTHCRIVIAIDLSDESAYTICSAVANYLLSRDVVILLHVRPTSVHYGAD</sequence>
<reference evidence="1" key="1">
    <citation type="journal article" date="2021" name="bioRxiv">
        <title>Whole Genome Assembly and Annotation of Northern Wild Rice, Zizania palustris L., Supports a Whole Genome Duplication in the Zizania Genus.</title>
        <authorList>
            <person name="Haas M."/>
            <person name="Kono T."/>
            <person name="Macchietto M."/>
            <person name="Millas R."/>
            <person name="McGilp L."/>
            <person name="Shao M."/>
            <person name="Duquette J."/>
            <person name="Hirsch C.N."/>
            <person name="Kimball J."/>
        </authorList>
    </citation>
    <scope>NUCLEOTIDE SEQUENCE</scope>
    <source>
        <tissue evidence="1">Fresh leaf tissue</tissue>
    </source>
</reference>
<dbReference type="AlphaFoldDB" id="A0A8J5S5L0"/>
<dbReference type="InterPro" id="IPR044162">
    <property type="entry name" value="PHOS32/34"/>
</dbReference>